<keyword evidence="1" id="KW-0472">Membrane</keyword>
<reference evidence="2" key="1">
    <citation type="submission" date="2020-12" db="EMBL/GenBank/DDBJ databases">
        <title>Comamonas sp. nov., isolated from stream water.</title>
        <authorList>
            <person name="Park K.-H."/>
        </authorList>
    </citation>
    <scope>NUCLEOTIDE SEQUENCE</scope>
    <source>
        <strain evidence="2">EJ-4</strain>
    </source>
</reference>
<dbReference type="SUPFAM" id="SSF54523">
    <property type="entry name" value="Pili subunits"/>
    <property type="match status" value="1"/>
</dbReference>
<accession>A0A843BH96</accession>
<evidence type="ECO:0000256" key="1">
    <source>
        <dbReference type="SAM" id="Phobius"/>
    </source>
</evidence>
<gene>
    <name evidence="2" type="ORF">HF327_021240</name>
</gene>
<dbReference type="NCBIfam" id="TIGR02532">
    <property type="entry name" value="IV_pilin_GFxxxE"/>
    <property type="match status" value="1"/>
</dbReference>
<dbReference type="InterPro" id="IPR012902">
    <property type="entry name" value="N_methyl_site"/>
</dbReference>
<protein>
    <submittedName>
        <fullName evidence="2">Type II secretion system protein</fullName>
    </submittedName>
</protein>
<proteinExistence type="predicted"/>
<name>A0A843BH96_9BURK</name>
<keyword evidence="1" id="KW-0812">Transmembrane</keyword>
<dbReference type="AlphaFoldDB" id="A0A843BH96"/>
<keyword evidence="1" id="KW-1133">Transmembrane helix</keyword>
<comment type="caution">
    <text evidence="2">The sequence shown here is derived from an EMBL/GenBank/DDBJ whole genome shotgun (WGS) entry which is preliminary data.</text>
</comment>
<dbReference type="EMBL" id="JABBCQ020000033">
    <property type="protein sequence ID" value="MBI1626999.1"/>
    <property type="molecule type" value="Genomic_DNA"/>
</dbReference>
<evidence type="ECO:0000313" key="3">
    <source>
        <dbReference type="Proteomes" id="UP000530032"/>
    </source>
</evidence>
<keyword evidence="3" id="KW-1185">Reference proteome</keyword>
<evidence type="ECO:0000313" key="2">
    <source>
        <dbReference type="EMBL" id="MBI1626999.1"/>
    </source>
</evidence>
<organism evidence="2 3">
    <name type="scientific">Comamonas suwonensis</name>
    <dbReference type="NCBI Taxonomy" id="2606214"/>
    <lineage>
        <taxon>Bacteria</taxon>
        <taxon>Pseudomonadati</taxon>
        <taxon>Pseudomonadota</taxon>
        <taxon>Betaproteobacteria</taxon>
        <taxon>Burkholderiales</taxon>
        <taxon>Comamonadaceae</taxon>
        <taxon>Comamonas</taxon>
    </lineage>
</organism>
<dbReference type="InterPro" id="IPR045584">
    <property type="entry name" value="Pilin-like"/>
</dbReference>
<feature type="transmembrane region" description="Helical" evidence="1">
    <location>
        <begin position="376"/>
        <end position="398"/>
    </location>
</feature>
<sequence length="440" mass="45345">MNRRMKGFTLVELSVVLLALGIILPAAVMLWQFAERQRVTAVQMTSQQQARDALVGFLHANYRLPCPAADANGVEICTDGAGLRQVGFLPWRTLGLPDMAAKVLRYGVYRQPDASAPLDKDLAVVRDRMNPVRVATPKPKPMNGDGPNPHIAPVPQSAAILLGTTQPATQSVAPDAPIFNASCDAANSPPCPFTGPATTLVDICLALNVGSVVAGAPAGFLATDHNGVRRTMAFVLAAPGMLDADGDGQAFDGANATATSASPTFASVGTQASSTYDDSVMAASHTELFTELHCAPALASIAHAHFNTATSALVMERALYDYRDQLFIAVKLAEADVAAATAGMAGAAAAVADGPKEIVSASADTVFTFGGRSFQIGLAAAGVVVAVIAAGAAAYALADAIMSLDEAKTVHSDFADRTTAMTDLAISINNNTLTADALGH</sequence>
<dbReference type="Proteomes" id="UP000530032">
    <property type="component" value="Unassembled WGS sequence"/>
</dbReference>